<keyword evidence="3" id="KW-1185">Reference proteome</keyword>
<reference evidence="3" key="1">
    <citation type="journal article" date="2019" name="Int. J. Syst. Evol. Microbiol.">
        <title>The Global Catalogue of Microorganisms (GCM) 10K type strain sequencing project: providing services to taxonomists for standard genome sequencing and annotation.</title>
        <authorList>
            <consortium name="The Broad Institute Genomics Platform"/>
            <consortium name="The Broad Institute Genome Sequencing Center for Infectious Disease"/>
            <person name="Wu L."/>
            <person name="Ma J."/>
        </authorList>
    </citation>
    <scope>NUCLEOTIDE SEQUENCE [LARGE SCALE GENOMIC DNA]</scope>
    <source>
        <strain evidence="3">CCUG 63287</strain>
    </source>
</reference>
<evidence type="ECO:0000313" key="3">
    <source>
        <dbReference type="Proteomes" id="UP001595987"/>
    </source>
</evidence>
<feature type="compositionally biased region" description="Low complexity" evidence="1">
    <location>
        <begin position="193"/>
        <end position="218"/>
    </location>
</feature>
<dbReference type="RefSeq" id="WP_213535877.1">
    <property type="nucleotide sequence ID" value="NZ_BOVQ01000005.1"/>
</dbReference>
<dbReference type="EMBL" id="JBHSGD010000005">
    <property type="protein sequence ID" value="MFC4652636.1"/>
    <property type="molecule type" value="Genomic_DNA"/>
</dbReference>
<organism evidence="2 3">
    <name type="scientific">Lactococcus nasutitermitis</name>
    <dbReference type="NCBI Taxonomy" id="1652957"/>
    <lineage>
        <taxon>Bacteria</taxon>
        <taxon>Bacillati</taxon>
        <taxon>Bacillota</taxon>
        <taxon>Bacilli</taxon>
        <taxon>Lactobacillales</taxon>
        <taxon>Streptococcaceae</taxon>
        <taxon>Lactococcus</taxon>
    </lineage>
</organism>
<gene>
    <name evidence="2" type="ORF">ACFO26_06905</name>
</gene>
<feature type="region of interest" description="Disordered" evidence="1">
    <location>
        <begin position="188"/>
        <end position="226"/>
    </location>
</feature>
<dbReference type="InterPro" id="IPR006490">
    <property type="entry name" value="Maj_tail_phi13"/>
</dbReference>
<evidence type="ECO:0000256" key="1">
    <source>
        <dbReference type="SAM" id="MobiDB-lite"/>
    </source>
</evidence>
<evidence type="ECO:0000313" key="2">
    <source>
        <dbReference type="EMBL" id="MFC4652636.1"/>
    </source>
</evidence>
<dbReference type="NCBIfam" id="TIGR01603">
    <property type="entry name" value="maj_tail_phi13"/>
    <property type="match status" value="1"/>
</dbReference>
<proteinExistence type="predicted"/>
<dbReference type="Pfam" id="PF04630">
    <property type="entry name" value="Phage_TTP_1"/>
    <property type="match status" value="1"/>
</dbReference>
<dbReference type="InterPro" id="IPR006724">
    <property type="entry name" value="Phage_TTP"/>
</dbReference>
<sequence length="226" mass="23867">MATAAVGFEKITLRVLDGKEATLGENEFEVYGKTNEGATSSAKISGLAVEPVKTWGSNKVYNISGKGVGDGKIDIDIIDLPDKVLSQILGYKMDEDGVIIVDSEVQAPACSILIEDSDIRGNKYMLGFFSGVFSYDGIELDTAQGKATEIKADTVSFAIGSNDAGQYMTKYSGDDTTAQNAVRSSLQLSVGTPQQVSAPQTQPQVQPQAPSTPAPTQSEPTEDTEG</sequence>
<protein>
    <submittedName>
        <fullName evidence="2">Major tail protein</fullName>
    </submittedName>
</protein>
<name>A0ABV9JEB1_9LACT</name>
<accession>A0ABV9JEB1</accession>
<comment type="caution">
    <text evidence="2">The sequence shown here is derived from an EMBL/GenBank/DDBJ whole genome shotgun (WGS) entry which is preliminary data.</text>
</comment>
<dbReference type="Proteomes" id="UP001595987">
    <property type="component" value="Unassembled WGS sequence"/>
</dbReference>